<reference evidence="1" key="1">
    <citation type="submission" date="2021-09" db="EMBL/GenBank/DDBJ databases">
        <title>First case of bloodstream infection caused by Mixta hanseatica sp. nov., a member of the Erwiniaceae family.</title>
        <authorList>
            <person name="Both A."/>
            <person name="Huang J."/>
            <person name="Wenzel P."/>
            <person name="Aepfelbacher M."/>
            <person name="Rohde H."/>
            <person name="Christner M."/>
            <person name="Hentschke M."/>
        </authorList>
    </citation>
    <scope>NUCLEOTIDE SEQUENCE</scope>
    <source>
        <strain evidence="1">X22927</strain>
    </source>
</reference>
<gene>
    <name evidence="1" type="ORF">K6958_14100</name>
</gene>
<dbReference type="EMBL" id="CP082904">
    <property type="protein sequence ID" value="UQY43032.1"/>
    <property type="molecule type" value="Genomic_DNA"/>
</dbReference>
<keyword evidence="2" id="KW-1185">Reference proteome</keyword>
<name>A0ABY4R620_9GAMM</name>
<proteinExistence type="predicted"/>
<dbReference type="Proteomes" id="UP001056635">
    <property type="component" value="Chromosome"/>
</dbReference>
<accession>A0ABY4R620</accession>
<evidence type="ECO:0000313" key="2">
    <source>
        <dbReference type="Proteomes" id="UP001056635"/>
    </source>
</evidence>
<dbReference type="RefSeq" id="WP_249891727.1">
    <property type="nucleotide sequence ID" value="NZ_CP082904.1"/>
</dbReference>
<evidence type="ECO:0000313" key="1">
    <source>
        <dbReference type="EMBL" id="UQY43032.1"/>
    </source>
</evidence>
<organism evidence="1 2">
    <name type="scientific">Mixta hanseatica</name>
    <dbReference type="NCBI Taxonomy" id="2872648"/>
    <lineage>
        <taxon>Bacteria</taxon>
        <taxon>Pseudomonadati</taxon>
        <taxon>Pseudomonadota</taxon>
        <taxon>Gammaproteobacteria</taxon>
        <taxon>Enterobacterales</taxon>
        <taxon>Erwiniaceae</taxon>
        <taxon>Mixta</taxon>
    </lineage>
</organism>
<protein>
    <submittedName>
        <fullName evidence="1">Uncharacterized protein</fullName>
    </submittedName>
</protein>
<sequence length="145" mass="16508">MVINEFFRGFRFRSFFIKDELVCRILVLFFQLSASGWVSLSIDEGTLTWTLEKKEPALLDVKDIEDEFAYPIQTAIQLSGYVGKKITDIYEYKLEGIEEGSIGVYFACGNEGFSVLENDGCLFLFDGLYEVAQEKILLSRLALSI</sequence>